<name>A0ACC8XEE4_9FIRM</name>
<reference evidence="1" key="1">
    <citation type="submission" date="2016-08" db="EMBL/GenBank/DDBJ databases">
        <authorList>
            <person name="Ngugi D.K."/>
            <person name="Miyake S."/>
            <person name="Stingl U."/>
        </authorList>
    </citation>
    <scope>NUCLEOTIDE SEQUENCE</scope>
    <source>
        <strain evidence="1">SCG-D08WGA-EpuloA1</strain>
    </source>
</reference>
<comment type="caution">
    <text evidence="1">The sequence shown here is derived from an EMBL/GenBank/DDBJ whole genome shotgun (WGS) entry which is preliminary data.</text>
</comment>
<dbReference type="EMBL" id="LJHD01000218">
    <property type="protein sequence ID" value="ONI41451.1"/>
    <property type="molecule type" value="Genomic_DNA"/>
</dbReference>
<protein>
    <submittedName>
        <fullName evidence="1">Uncharacterized protein</fullName>
    </submittedName>
</protein>
<evidence type="ECO:0000313" key="1">
    <source>
        <dbReference type="EMBL" id="ONI41451.1"/>
    </source>
</evidence>
<evidence type="ECO:0000313" key="2">
    <source>
        <dbReference type="Proteomes" id="UP000188637"/>
    </source>
</evidence>
<sequence>MSRNLYEDRDIKNINGLKFEQDIDVQTAILEIKGYSIRNKNILMHNNNEVALILDRNSLYTRFFDPFEVNYKNIISKKLLPDGAIYVISTQTLHIIEKQFQKTVNVNDRELQSCDFKIKQYQKLIDTLNKKNDYMAKLTYNYILSDWFRRDEYIDVLTYIKDANCDYYFNELPLEVLNLPI</sequence>
<organism evidence="1 2">
    <name type="scientific">Candidatus Epulonipiscium fishelsonii</name>
    <dbReference type="NCBI Taxonomy" id="77094"/>
    <lineage>
        <taxon>Bacteria</taxon>
        <taxon>Bacillati</taxon>
        <taxon>Bacillota</taxon>
        <taxon>Clostridia</taxon>
        <taxon>Lachnospirales</taxon>
        <taxon>Lachnospiraceae</taxon>
        <taxon>Candidatus Epulonipiscium</taxon>
    </lineage>
</organism>
<dbReference type="Proteomes" id="UP000188637">
    <property type="component" value="Unassembled WGS sequence"/>
</dbReference>
<proteinExistence type="predicted"/>
<keyword evidence="2" id="KW-1185">Reference proteome</keyword>
<accession>A0ACC8XEE4</accession>
<gene>
    <name evidence="1" type="ORF">AN640_07985</name>
</gene>